<dbReference type="InterPro" id="IPR025420">
    <property type="entry name" value="DUF4143"/>
</dbReference>
<name>A0A2M7QEB5_9BACT</name>
<comment type="caution">
    <text evidence="2">The sequence shown here is derived from an EMBL/GenBank/DDBJ whole genome shotgun (WGS) entry which is preliminary data.</text>
</comment>
<feature type="domain" description="DUF4143" evidence="1">
    <location>
        <begin position="3"/>
        <end position="135"/>
    </location>
</feature>
<sequence>QTLLIYSAQKTASTLSYDSLSKDTGARIETIRNYFLYLTSSFMVNIVNKFRKSEISKFRSKKKIYLADLGLRNSILKLDKRTILSEQYKGVNAETLVVNFLTSERRELSFWQKDDYEVDVIVKDLNYIVPLEVKFRKDIKREDVQGLIKFSQLYKTGGGIVITESKIDFQDNIVYIPLWLFLLIF</sequence>
<dbReference type="InterPro" id="IPR011335">
    <property type="entry name" value="Restrct_endonuc-II-like"/>
</dbReference>
<dbReference type="Proteomes" id="UP000230344">
    <property type="component" value="Unassembled WGS sequence"/>
</dbReference>
<protein>
    <recommendedName>
        <fullName evidence="1">DUF4143 domain-containing protein</fullName>
    </recommendedName>
</protein>
<gene>
    <name evidence="2" type="ORF">COY88_04395</name>
</gene>
<dbReference type="EMBL" id="PFLH01000084">
    <property type="protein sequence ID" value="PIY70673.1"/>
    <property type="molecule type" value="Genomic_DNA"/>
</dbReference>
<organism evidence="2 3">
    <name type="scientific">Candidatus Roizmanbacteria bacterium CG_4_10_14_0_8_um_filter_35_28</name>
    <dbReference type="NCBI Taxonomy" id="1974827"/>
    <lineage>
        <taxon>Bacteria</taxon>
        <taxon>Candidatus Roizmaniibacteriota</taxon>
    </lineage>
</organism>
<reference evidence="3" key="1">
    <citation type="submission" date="2017-09" db="EMBL/GenBank/DDBJ databases">
        <title>Depth-based differentiation of microbial function through sediment-hosted aquifers and enrichment of novel symbionts in the deep terrestrial subsurface.</title>
        <authorList>
            <person name="Probst A.J."/>
            <person name="Ladd B."/>
            <person name="Jarett J.K."/>
            <person name="Geller-Mcgrath D.E."/>
            <person name="Sieber C.M.K."/>
            <person name="Emerson J.B."/>
            <person name="Anantharaman K."/>
            <person name="Thomas B.C."/>
            <person name="Malmstrom R."/>
            <person name="Stieglmeier M."/>
            <person name="Klingl A."/>
            <person name="Woyke T."/>
            <person name="Ryan C.M."/>
            <person name="Banfield J.F."/>
        </authorList>
    </citation>
    <scope>NUCLEOTIDE SEQUENCE [LARGE SCALE GENOMIC DNA]</scope>
</reference>
<dbReference type="AlphaFoldDB" id="A0A2M7QEB5"/>
<feature type="non-terminal residue" evidence="2">
    <location>
        <position position="1"/>
    </location>
</feature>
<evidence type="ECO:0000313" key="3">
    <source>
        <dbReference type="Proteomes" id="UP000230344"/>
    </source>
</evidence>
<dbReference type="SUPFAM" id="SSF52980">
    <property type="entry name" value="Restriction endonuclease-like"/>
    <property type="match status" value="1"/>
</dbReference>
<evidence type="ECO:0000313" key="2">
    <source>
        <dbReference type="EMBL" id="PIY70673.1"/>
    </source>
</evidence>
<accession>A0A2M7QEB5</accession>
<proteinExistence type="predicted"/>
<evidence type="ECO:0000259" key="1">
    <source>
        <dbReference type="Pfam" id="PF13635"/>
    </source>
</evidence>
<dbReference type="PANTHER" id="PTHR33295:SF7">
    <property type="entry name" value="ATPASE"/>
    <property type="match status" value="1"/>
</dbReference>
<dbReference type="PANTHER" id="PTHR33295">
    <property type="entry name" value="ATPASE"/>
    <property type="match status" value="1"/>
</dbReference>
<dbReference type="Pfam" id="PF13635">
    <property type="entry name" value="DUF4143"/>
    <property type="match status" value="1"/>
</dbReference>